<dbReference type="Proteomes" id="UP001519296">
    <property type="component" value="Unassembled WGS sequence"/>
</dbReference>
<dbReference type="RefSeq" id="WP_209627751.1">
    <property type="nucleotide sequence ID" value="NZ_PRDG01000002.1"/>
</dbReference>
<name>A0ABS5B357_9STRE</name>
<evidence type="ECO:0000313" key="3">
    <source>
        <dbReference type="Proteomes" id="UP001519296"/>
    </source>
</evidence>
<accession>A0ABS5B357</accession>
<feature type="transmembrane region" description="Helical" evidence="1">
    <location>
        <begin position="148"/>
        <end position="169"/>
    </location>
</feature>
<keyword evidence="1" id="KW-1133">Transmembrane helix</keyword>
<proteinExistence type="predicted"/>
<reference evidence="2 3" key="1">
    <citation type="submission" date="2018-02" db="EMBL/GenBank/DDBJ databases">
        <title>Draft genome sequence of Streptococcus oricebi CCUG 70868T type strain.</title>
        <authorList>
            <person name="Mendez V."/>
            <person name="Salva-Serra F."/>
            <person name="Jaen-Luchoro D."/>
            <person name="Gonzales-Siles L."/>
            <person name="Karlsson R."/>
            <person name="Engstrom-Jakobsson H."/>
            <person name="Busquets A."/>
            <person name="Gomila M."/>
            <person name="Pineiro-Iglesias B."/>
            <person name="Bennasar-Figueras A."/>
            <person name="Seeger M."/>
            <person name="Moore E."/>
        </authorList>
    </citation>
    <scope>NUCLEOTIDE SEQUENCE [LARGE SCALE GENOMIC DNA]</scope>
    <source>
        <strain evidence="2 3">CCUG 70868</strain>
    </source>
</reference>
<organism evidence="2 3">
    <name type="scientific">Streptococcus oricebi</name>
    <dbReference type="NCBI Taxonomy" id="1547447"/>
    <lineage>
        <taxon>Bacteria</taxon>
        <taxon>Bacillati</taxon>
        <taxon>Bacillota</taxon>
        <taxon>Bacilli</taxon>
        <taxon>Lactobacillales</taxon>
        <taxon>Streptococcaceae</taxon>
        <taxon>Streptococcus</taxon>
    </lineage>
</organism>
<protein>
    <submittedName>
        <fullName evidence="2">Uncharacterized protein</fullName>
    </submittedName>
</protein>
<keyword evidence="1" id="KW-0812">Transmembrane</keyword>
<evidence type="ECO:0000313" key="2">
    <source>
        <dbReference type="EMBL" id="MBP2623273.1"/>
    </source>
</evidence>
<feature type="transmembrane region" description="Helical" evidence="1">
    <location>
        <begin position="59"/>
        <end position="79"/>
    </location>
</feature>
<dbReference type="EMBL" id="PRDG01000002">
    <property type="protein sequence ID" value="MBP2623273.1"/>
    <property type="molecule type" value="Genomic_DNA"/>
</dbReference>
<feature type="transmembrane region" description="Helical" evidence="1">
    <location>
        <begin position="91"/>
        <end position="117"/>
    </location>
</feature>
<keyword evidence="1" id="KW-0472">Membrane</keyword>
<gene>
    <name evidence="2" type="ORF">C4K46_04895</name>
</gene>
<feature type="transmembrane region" description="Helical" evidence="1">
    <location>
        <begin position="12"/>
        <end position="29"/>
    </location>
</feature>
<evidence type="ECO:0000256" key="1">
    <source>
        <dbReference type="SAM" id="Phobius"/>
    </source>
</evidence>
<sequence length="170" mass="19547">MINLPILLLESLVWSGLWMLMVALTIRYFPWAIEHDYPQDVREAAALPNPSPQQKKRTVLFATVSFGLLFLFVILSVFLTYELKTLSFATIFLHVFIMSMTWNVVDLLVLDWLLICVCSSKFFILPKTEDCAGNKDYLHHFKGFLKGMITMTVLSLLLTGIIFLLLQLLK</sequence>
<comment type="caution">
    <text evidence="2">The sequence shown here is derived from an EMBL/GenBank/DDBJ whole genome shotgun (WGS) entry which is preliminary data.</text>
</comment>
<keyword evidence="3" id="KW-1185">Reference proteome</keyword>